<sequence>MALYKLLEEEIIPCYYEQDDEGLPRRWIKMMKTSIKTIAPYFNTDRMVAEYVQKMYLPQDQAEVELAISQTLTH</sequence>
<organism evidence="1 2">
    <name type="scientific">Iningainema tapete BLCC-T55</name>
    <dbReference type="NCBI Taxonomy" id="2748662"/>
    <lineage>
        <taxon>Bacteria</taxon>
        <taxon>Bacillati</taxon>
        <taxon>Cyanobacteriota</taxon>
        <taxon>Cyanophyceae</taxon>
        <taxon>Nostocales</taxon>
        <taxon>Scytonemataceae</taxon>
        <taxon>Iningainema tapete</taxon>
    </lineage>
</organism>
<evidence type="ECO:0000313" key="2">
    <source>
        <dbReference type="Proteomes" id="UP000629098"/>
    </source>
</evidence>
<dbReference type="Proteomes" id="UP000629098">
    <property type="component" value="Unassembled WGS sequence"/>
</dbReference>
<evidence type="ECO:0008006" key="3">
    <source>
        <dbReference type="Google" id="ProtNLM"/>
    </source>
</evidence>
<accession>A0A8J6XM43</accession>
<dbReference type="EMBL" id="JACXAE010000083">
    <property type="protein sequence ID" value="MBD2775632.1"/>
    <property type="molecule type" value="Genomic_DNA"/>
</dbReference>
<dbReference type="AlphaFoldDB" id="A0A8J6XM43"/>
<dbReference type="InterPro" id="IPR052182">
    <property type="entry name" value="Glycogen/Maltodextrin_Phosph"/>
</dbReference>
<dbReference type="SUPFAM" id="SSF53756">
    <property type="entry name" value="UDP-Glycosyltransferase/glycogen phosphorylase"/>
    <property type="match status" value="1"/>
</dbReference>
<comment type="caution">
    <text evidence="1">The sequence shown here is derived from an EMBL/GenBank/DDBJ whole genome shotgun (WGS) entry which is preliminary data.</text>
</comment>
<gene>
    <name evidence="1" type="ORF">ICL16_27130</name>
</gene>
<reference evidence="1" key="1">
    <citation type="submission" date="2020-09" db="EMBL/GenBank/DDBJ databases">
        <title>Iningainema tapete sp. nov. (Scytonemataceae, Cyanobacteria) from greenhouses in central Florida (USA) produces two types of nodularin with biosynthetic potential for microcystin-LR and anabaenopeptins.</title>
        <authorList>
            <person name="Berthold D.E."/>
            <person name="Lefler F.W."/>
            <person name="Huang I.-S."/>
            <person name="Abdulla H."/>
            <person name="Zimba P.V."/>
            <person name="Laughinghouse H.D. IV."/>
        </authorList>
    </citation>
    <scope>NUCLEOTIDE SEQUENCE</scope>
    <source>
        <strain evidence="1">BLCCT55</strain>
    </source>
</reference>
<protein>
    <recommendedName>
        <fullName evidence="3">Glycogen phosphorylase</fullName>
    </recommendedName>
</protein>
<proteinExistence type="predicted"/>
<evidence type="ECO:0000313" key="1">
    <source>
        <dbReference type="EMBL" id="MBD2775632.1"/>
    </source>
</evidence>
<dbReference type="PANTHER" id="PTHR42655:SF1">
    <property type="entry name" value="GLYCOGEN PHOSPHORYLASE"/>
    <property type="match status" value="1"/>
</dbReference>
<dbReference type="RefSeq" id="WP_190834311.1">
    <property type="nucleotide sequence ID" value="NZ_CAWPPI010000083.1"/>
</dbReference>
<dbReference type="PANTHER" id="PTHR42655">
    <property type="entry name" value="GLYCOGEN PHOSPHORYLASE"/>
    <property type="match status" value="1"/>
</dbReference>
<name>A0A8J6XM43_9CYAN</name>
<keyword evidence="2" id="KW-1185">Reference proteome</keyword>